<dbReference type="Gene3D" id="3.30.2130.30">
    <property type="match status" value="1"/>
</dbReference>
<dbReference type="NCBIfam" id="TIGR00342">
    <property type="entry name" value="tRNA uracil 4-sulfurtransferase ThiI"/>
    <property type="match status" value="1"/>
</dbReference>
<gene>
    <name evidence="9 11" type="primary">thiI</name>
    <name evidence="11" type="ORF">ACFOU2_06800</name>
</gene>
<dbReference type="InterPro" id="IPR003720">
    <property type="entry name" value="tRNA_STrfase"/>
</dbReference>
<accession>A0ABV8AZ37</accession>
<dbReference type="InterPro" id="IPR050102">
    <property type="entry name" value="tRNA_sulfurtransferase_ThiI"/>
</dbReference>
<keyword evidence="8 9" id="KW-0784">Thiamine biosynthesis</keyword>
<comment type="subcellular location">
    <subcellularLocation>
        <location evidence="1 9">Cytoplasm</location>
    </subcellularLocation>
</comment>
<evidence type="ECO:0000256" key="6">
    <source>
        <dbReference type="ARBA" id="ARBA00022840"/>
    </source>
</evidence>
<evidence type="ECO:0000313" key="11">
    <source>
        <dbReference type="EMBL" id="MFC3883243.1"/>
    </source>
</evidence>
<evidence type="ECO:0000256" key="2">
    <source>
        <dbReference type="ARBA" id="ARBA00022490"/>
    </source>
</evidence>
<dbReference type="CDD" id="cd11716">
    <property type="entry name" value="THUMP_ThiI"/>
    <property type="match status" value="1"/>
</dbReference>
<dbReference type="Gene3D" id="3.40.50.620">
    <property type="entry name" value="HUPs"/>
    <property type="match status" value="1"/>
</dbReference>
<evidence type="ECO:0000256" key="3">
    <source>
        <dbReference type="ARBA" id="ARBA00022555"/>
    </source>
</evidence>
<dbReference type="Pfam" id="PF02568">
    <property type="entry name" value="ThiI"/>
    <property type="match status" value="1"/>
</dbReference>
<dbReference type="EMBL" id="JBHRZT010000020">
    <property type="protein sequence ID" value="MFC3883243.1"/>
    <property type="molecule type" value="Genomic_DNA"/>
</dbReference>
<dbReference type="Proteomes" id="UP001595752">
    <property type="component" value="Unassembled WGS sequence"/>
</dbReference>
<comment type="similarity">
    <text evidence="9">Belongs to the ThiI family.</text>
</comment>
<comment type="pathway">
    <text evidence="9">Cofactor biosynthesis; thiamine diphosphate biosynthesis.</text>
</comment>
<feature type="binding site" evidence="9">
    <location>
        <begin position="208"/>
        <end position="209"/>
    </location>
    <ligand>
        <name>ATP</name>
        <dbReference type="ChEBI" id="CHEBI:30616"/>
    </ligand>
</feature>
<keyword evidence="4 9" id="KW-0808">Transferase</keyword>
<protein>
    <recommendedName>
        <fullName evidence="9">Probable tRNA sulfurtransferase</fullName>
        <ecNumber evidence="9">2.8.1.4</ecNumber>
    </recommendedName>
    <alternativeName>
        <fullName evidence="9">Sulfur carrier protein ThiS sulfurtransferase</fullName>
    </alternativeName>
    <alternativeName>
        <fullName evidence="9">Thiamine biosynthesis protein ThiI</fullName>
    </alternativeName>
    <alternativeName>
        <fullName evidence="9">tRNA 4-thiouridine synthase</fullName>
    </alternativeName>
</protein>
<keyword evidence="7 9" id="KW-0694">RNA-binding</keyword>
<evidence type="ECO:0000256" key="7">
    <source>
        <dbReference type="ARBA" id="ARBA00022884"/>
    </source>
</evidence>
<keyword evidence="12" id="KW-1185">Reference proteome</keyword>
<keyword evidence="6 9" id="KW-0067">ATP-binding</keyword>
<comment type="catalytic activity">
    <reaction evidence="9">
        <text>[ThiI sulfur-carrier protein]-S-sulfanyl-L-cysteine + a uridine in tRNA + 2 reduced [2Fe-2S]-[ferredoxin] + ATP + H(+) = [ThiI sulfur-carrier protein]-L-cysteine + a 4-thiouridine in tRNA + 2 oxidized [2Fe-2S]-[ferredoxin] + AMP + diphosphate</text>
        <dbReference type="Rhea" id="RHEA:24176"/>
        <dbReference type="Rhea" id="RHEA-COMP:10000"/>
        <dbReference type="Rhea" id="RHEA-COMP:10001"/>
        <dbReference type="Rhea" id="RHEA-COMP:13337"/>
        <dbReference type="Rhea" id="RHEA-COMP:13338"/>
        <dbReference type="Rhea" id="RHEA-COMP:13339"/>
        <dbReference type="Rhea" id="RHEA-COMP:13340"/>
        <dbReference type="ChEBI" id="CHEBI:15378"/>
        <dbReference type="ChEBI" id="CHEBI:29950"/>
        <dbReference type="ChEBI" id="CHEBI:30616"/>
        <dbReference type="ChEBI" id="CHEBI:33019"/>
        <dbReference type="ChEBI" id="CHEBI:33737"/>
        <dbReference type="ChEBI" id="CHEBI:33738"/>
        <dbReference type="ChEBI" id="CHEBI:61963"/>
        <dbReference type="ChEBI" id="CHEBI:65315"/>
        <dbReference type="ChEBI" id="CHEBI:136798"/>
        <dbReference type="ChEBI" id="CHEBI:456215"/>
        <dbReference type="EC" id="2.8.1.4"/>
    </reaction>
</comment>
<dbReference type="RefSeq" id="WP_377913441.1">
    <property type="nucleotide sequence ID" value="NZ_JBHRZT010000020.1"/>
</dbReference>
<keyword evidence="3 9" id="KW-0820">tRNA-binding</keyword>
<evidence type="ECO:0000256" key="8">
    <source>
        <dbReference type="ARBA" id="ARBA00022977"/>
    </source>
</evidence>
<name>A0ABV8AZ37_9BACI</name>
<dbReference type="SMART" id="SM00981">
    <property type="entry name" value="THUMP"/>
    <property type="match status" value="1"/>
</dbReference>
<dbReference type="InterPro" id="IPR054173">
    <property type="entry name" value="ThiI_fer"/>
</dbReference>
<feature type="domain" description="THUMP" evidence="10">
    <location>
        <begin position="60"/>
        <end position="165"/>
    </location>
</feature>
<sequence>MIYDHILIRYGEISTKGQNRKKFVGRLKRNISDVLERFSNIFIEHTRDRMYIRLNGEQHEPIMNELKKVFGIQSFSLAIKVNNDIEQIKKAALNVMKEHDQENTTFKVTARRAYKRFPLDTNELNYEIGSHILKNTVHLKVDVRNPDINLRVEVREDATYITSLNVPGAGGLPVGTSGKAMLMLSGGIDSPVAGYLAMKRGLEVEAVHFYSPPFTSERSKQKVIDLAQRLTNFSGKVKLHIVPFTAVQQAIQKQVPENYTMTSTRRMMLKITDRLRHRHQGLAIVTGESLGQVASQTLESMFAINDVTTTPILRPLITMDKTEIIEIAKEIDTHDISIRPYEDCCTIFTPAAPKTRPKRDKVERYEQFIDFDSLIEEAVEGTETIELTTGKAKAAQIEEDLF</sequence>
<evidence type="ECO:0000256" key="4">
    <source>
        <dbReference type="ARBA" id="ARBA00022679"/>
    </source>
</evidence>
<dbReference type="InterPro" id="IPR004114">
    <property type="entry name" value="THUMP_dom"/>
</dbReference>
<evidence type="ECO:0000256" key="9">
    <source>
        <dbReference type="HAMAP-Rule" id="MF_00021"/>
    </source>
</evidence>
<reference evidence="12" key="1">
    <citation type="journal article" date="2019" name="Int. J. Syst. Evol. Microbiol.">
        <title>The Global Catalogue of Microorganisms (GCM) 10K type strain sequencing project: providing services to taxonomists for standard genome sequencing and annotation.</title>
        <authorList>
            <consortium name="The Broad Institute Genomics Platform"/>
            <consortium name="The Broad Institute Genome Sequencing Center for Infectious Disease"/>
            <person name="Wu L."/>
            <person name="Ma J."/>
        </authorList>
    </citation>
    <scope>NUCLEOTIDE SEQUENCE [LARGE SCALE GENOMIC DNA]</scope>
    <source>
        <strain evidence="12">CCUG 61889</strain>
    </source>
</reference>
<keyword evidence="2 9" id="KW-0963">Cytoplasm</keyword>
<dbReference type="EC" id="2.8.1.4" evidence="9"/>
<comment type="caution">
    <text evidence="11">The sequence shown here is derived from an EMBL/GenBank/DDBJ whole genome shotgun (WGS) entry which is preliminary data.</text>
</comment>
<dbReference type="PANTHER" id="PTHR43209">
    <property type="entry name" value="TRNA SULFURTRANSFERASE"/>
    <property type="match status" value="1"/>
</dbReference>
<keyword evidence="5 9" id="KW-0547">Nucleotide-binding</keyword>
<dbReference type="Pfam" id="PF02926">
    <property type="entry name" value="THUMP"/>
    <property type="match status" value="1"/>
</dbReference>
<feature type="binding site" evidence="9">
    <location>
        <position position="296"/>
    </location>
    <ligand>
        <name>ATP</name>
        <dbReference type="ChEBI" id="CHEBI:30616"/>
    </ligand>
</feature>
<proteinExistence type="inferred from homology"/>
<comment type="catalytic activity">
    <reaction evidence="9">
        <text>[ThiS sulfur-carrier protein]-C-terminal Gly-Gly-AMP + S-sulfanyl-L-cysteinyl-[cysteine desulfurase] + AH2 = [ThiS sulfur-carrier protein]-C-terminal-Gly-aminoethanethioate + L-cysteinyl-[cysteine desulfurase] + A + AMP + 2 H(+)</text>
        <dbReference type="Rhea" id="RHEA:43340"/>
        <dbReference type="Rhea" id="RHEA-COMP:12157"/>
        <dbReference type="Rhea" id="RHEA-COMP:12158"/>
        <dbReference type="Rhea" id="RHEA-COMP:12910"/>
        <dbReference type="Rhea" id="RHEA-COMP:19908"/>
        <dbReference type="ChEBI" id="CHEBI:13193"/>
        <dbReference type="ChEBI" id="CHEBI:15378"/>
        <dbReference type="ChEBI" id="CHEBI:17499"/>
        <dbReference type="ChEBI" id="CHEBI:29950"/>
        <dbReference type="ChEBI" id="CHEBI:61963"/>
        <dbReference type="ChEBI" id="CHEBI:90618"/>
        <dbReference type="ChEBI" id="CHEBI:232372"/>
        <dbReference type="ChEBI" id="CHEBI:456215"/>
    </reaction>
</comment>
<evidence type="ECO:0000313" key="12">
    <source>
        <dbReference type="Proteomes" id="UP001595752"/>
    </source>
</evidence>
<evidence type="ECO:0000259" key="10">
    <source>
        <dbReference type="PROSITE" id="PS51165"/>
    </source>
</evidence>
<dbReference type="InterPro" id="IPR049962">
    <property type="entry name" value="THUMP_ThiI"/>
</dbReference>
<dbReference type="SUPFAM" id="SSF52402">
    <property type="entry name" value="Adenine nucleotide alpha hydrolases-like"/>
    <property type="match status" value="1"/>
</dbReference>
<feature type="binding site" evidence="9">
    <location>
        <position position="265"/>
    </location>
    <ligand>
        <name>ATP</name>
        <dbReference type="ChEBI" id="CHEBI:30616"/>
    </ligand>
</feature>
<dbReference type="Pfam" id="PF22025">
    <property type="entry name" value="ThiI_fer"/>
    <property type="match status" value="1"/>
</dbReference>
<dbReference type="PANTHER" id="PTHR43209:SF1">
    <property type="entry name" value="TRNA SULFURTRANSFERASE"/>
    <property type="match status" value="1"/>
</dbReference>
<dbReference type="GO" id="GO:0140741">
    <property type="term" value="F:tRNA-uracil-4 sulfurtransferase activity"/>
    <property type="evidence" value="ECO:0007669"/>
    <property type="project" value="UniProtKB-EC"/>
</dbReference>
<dbReference type="InterPro" id="IPR020536">
    <property type="entry name" value="ThiI_AANH"/>
</dbReference>
<dbReference type="InterPro" id="IPR014729">
    <property type="entry name" value="Rossmann-like_a/b/a_fold"/>
</dbReference>
<dbReference type="PROSITE" id="PS51165">
    <property type="entry name" value="THUMP"/>
    <property type="match status" value="1"/>
</dbReference>
<evidence type="ECO:0000256" key="5">
    <source>
        <dbReference type="ARBA" id="ARBA00022741"/>
    </source>
</evidence>
<dbReference type="CDD" id="cd01712">
    <property type="entry name" value="PPase_ThiI"/>
    <property type="match status" value="1"/>
</dbReference>
<dbReference type="SUPFAM" id="SSF143437">
    <property type="entry name" value="THUMP domain-like"/>
    <property type="match status" value="1"/>
</dbReference>
<feature type="binding site" evidence="9">
    <location>
        <begin position="183"/>
        <end position="184"/>
    </location>
    <ligand>
        <name>ATP</name>
        <dbReference type="ChEBI" id="CHEBI:30616"/>
    </ligand>
</feature>
<dbReference type="InterPro" id="IPR049961">
    <property type="entry name" value="ThiI_N"/>
</dbReference>
<feature type="binding site" evidence="9">
    <location>
        <position position="287"/>
    </location>
    <ligand>
        <name>ATP</name>
        <dbReference type="ChEBI" id="CHEBI:30616"/>
    </ligand>
</feature>
<dbReference type="HAMAP" id="MF_00021">
    <property type="entry name" value="ThiI"/>
    <property type="match status" value="1"/>
</dbReference>
<organism evidence="11 12">
    <name type="scientific">Bacillus songklensis</name>
    <dbReference type="NCBI Taxonomy" id="1069116"/>
    <lineage>
        <taxon>Bacteria</taxon>
        <taxon>Bacillati</taxon>
        <taxon>Bacillota</taxon>
        <taxon>Bacilli</taxon>
        <taxon>Bacillales</taxon>
        <taxon>Bacillaceae</taxon>
        <taxon>Bacillus</taxon>
    </lineage>
</organism>
<comment type="function">
    <text evidence="9">Catalyzes the ATP-dependent transfer of a sulfur to tRNA to produce 4-thiouridine in position 8 of tRNAs, which functions as a near-UV photosensor. Also catalyzes the transfer of sulfur to the sulfur carrier protein ThiS, forming ThiS-thiocarboxylate. This is a step in the synthesis of thiazole, in the thiamine biosynthesis pathway. The sulfur is donated as persulfide by IscS.</text>
</comment>
<evidence type="ECO:0000256" key="1">
    <source>
        <dbReference type="ARBA" id="ARBA00004496"/>
    </source>
</evidence>